<sequence>MDINDLKNQINDRFENSPIQSSAFYADPEDHLDNQKKLRLTLKSFIETQNPDTPFALQLMCTHAEITIMPLGLLDLNELKEWENKKRSESGKTYATEDEKTGFPIVVQFEPHVKDFKPEKDILDIYTDDLFDHFNDTFNDKLWPAVMKYLNENQTILRDVEKKLVDERDEVRETNLTQLKDMSDDQMIKKIGYSLNENQFEHYATYIADLSQVNAILVSSGTFVKDQILKDMPFGQMMNLAEMRNTFFWVLDNTFNEIIYFYIQGFGTTNPNLKKHLNTIRKNLATLMRTDAWKKCNDIIEKNEKFNIQKFFTDVFMPIAENLEVEVDKFN</sequence>
<dbReference type="Proteomes" id="UP000036106">
    <property type="component" value="Chromosome"/>
</dbReference>
<dbReference type="OrthoDB" id="2311211at2"/>
<name>A0A0H4QIQ2_9LACO</name>
<keyword evidence="1" id="KW-0175">Coiled coil</keyword>
<reference evidence="3" key="1">
    <citation type="submission" date="2015-07" db="EMBL/GenBank/DDBJ databases">
        <title>Lactobacillus ginsenosidimutans/EMML 3141/ whole genome sequencing.</title>
        <authorList>
            <person name="Kim M.K."/>
            <person name="Im W.-T."/>
            <person name="Srinivasan S."/>
            <person name="Lee J.-J."/>
        </authorList>
    </citation>
    <scope>NUCLEOTIDE SEQUENCE [LARGE SCALE GENOMIC DNA]</scope>
    <source>
        <strain evidence="3">EMML 3041</strain>
    </source>
</reference>
<keyword evidence="3" id="KW-1185">Reference proteome</keyword>
<dbReference type="EMBL" id="CP012034">
    <property type="protein sequence ID" value="AKP67822.1"/>
    <property type="molecule type" value="Genomic_DNA"/>
</dbReference>
<accession>A0A0H4QIQ2</accession>
<dbReference type="STRING" id="1007676.ABM34_09965"/>
<evidence type="ECO:0000313" key="3">
    <source>
        <dbReference type="Proteomes" id="UP000036106"/>
    </source>
</evidence>
<dbReference type="AlphaFoldDB" id="A0A0H4QIQ2"/>
<dbReference type="KEGG" id="lgn:ABM34_09965"/>
<protein>
    <submittedName>
        <fullName evidence="2">Uncharacterized protein</fullName>
    </submittedName>
</protein>
<evidence type="ECO:0000313" key="2">
    <source>
        <dbReference type="EMBL" id="AKP67822.1"/>
    </source>
</evidence>
<feature type="coiled-coil region" evidence="1">
    <location>
        <begin position="150"/>
        <end position="177"/>
    </location>
</feature>
<organism evidence="2 3">
    <name type="scientific">Companilactobacillus ginsenosidimutans</name>
    <dbReference type="NCBI Taxonomy" id="1007676"/>
    <lineage>
        <taxon>Bacteria</taxon>
        <taxon>Bacillati</taxon>
        <taxon>Bacillota</taxon>
        <taxon>Bacilli</taxon>
        <taxon>Lactobacillales</taxon>
        <taxon>Lactobacillaceae</taxon>
        <taxon>Companilactobacillus</taxon>
    </lineage>
</organism>
<proteinExistence type="predicted"/>
<dbReference type="RefSeq" id="WP_048705432.1">
    <property type="nucleotide sequence ID" value="NZ_CP012034.1"/>
</dbReference>
<dbReference type="PATRIC" id="fig|1007676.4.peg.2017"/>
<evidence type="ECO:0000256" key="1">
    <source>
        <dbReference type="SAM" id="Coils"/>
    </source>
</evidence>
<gene>
    <name evidence="2" type="ORF">ABM34_09965</name>
</gene>